<accession>A0ABZ2LXQ2</accession>
<dbReference type="PROSITE" id="PS51007">
    <property type="entry name" value="CYTC"/>
    <property type="match status" value="1"/>
</dbReference>
<dbReference type="PANTHER" id="PTHR35008:SF8">
    <property type="entry name" value="ALCOHOL DEHYDROGENASE CYTOCHROME C SUBUNIT"/>
    <property type="match status" value="1"/>
</dbReference>
<dbReference type="InterPro" id="IPR051459">
    <property type="entry name" value="Cytochrome_c-type_DH"/>
</dbReference>
<evidence type="ECO:0000313" key="8">
    <source>
        <dbReference type="Proteomes" id="UP001370348"/>
    </source>
</evidence>
<evidence type="ECO:0000256" key="5">
    <source>
        <dbReference type="SAM" id="SignalP"/>
    </source>
</evidence>
<feature type="signal peptide" evidence="5">
    <location>
        <begin position="1"/>
        <end position="30"/>
    </location>
</feature>
<keyword evidence="1 4" id="KW-0349">Heme</keyword>
<dbReference type="EMBL" id="CP089984">
    <property type="protein sequence ID" value="WXB13905.1"/>
    <property type="molecule type" value="Genomic_DNA"/>
</dbReference>
<dbReference type="InterPro" id="IPR009056">
    <property type="entry name" value="Cyt_c-like_dom"/>
</dbReference>
<sequence length="155" mass="16282">MARPLLLSSYVFLCSAALFLLMNGCGDSNSQDSGAPPTSNTDDGETQAARGAQLYGAHCASCHGPSGEGSGEAPPLVGKEALPLHPRSTQRVRTNQFHTALDVAQFAVRTMPPKSPGSLKETEYWDIIAFDLKANGVSVAGVHIDATSTANIKLR</sequence>
<evidence type="ECO:0000256" key="2">
    <source>
        <dbReference type="ARBA" id="ARBA00022723"/>
    </source>
</evidence>
<evidence type="ECO:0000256" key="3">
    <source>
        <dbReference type="ARBA" id="ARBA00023004"/>
    </source>
</evidence>
<evidence type="ECO:0000259" key="6">
    <source>
        <dbReference type="PROSITE" id="PS51007"/>
    </source>
</evidence>
<dbReference type="Gene3D" id="1.10.760.10">
    <property type="entry name" value="Cytochrome c-like domain"/>
    <property type="match status" value="1"/>
</dbReference>
<keyword evidence="5" id="KW-0732">Signal</keyword>
<feature type="chain" id="PRO_5045820812" evidence="5">
    <location>
        <begin position="31"/>
        <end position="155"/>
    </location>
</feature>
<dbReference type="SUPFAM" id="SSF46626">
    <property type="entry name" value="Cytochrome c"/>
    <property type="match status" value="1"/>
</dbReference>
<reference evidence="7 8" key="1">
    <citation type="submission" date="2021-12" db="EMBL/GenBank/DDBJ databases">
        <title>Discovery of the Pendulisporaceae a myxobacterial family with distinct sporulation behavior and unique specialized metabolism.</title>
        <authorList>
            <person name="Garcia R."/>
            <person name="Popoff A."/>
            <person name="Bader C.D."/>
            <person name="Loehr J."/>
            <person name="Walesch S."/>
            <person name="Walt C."/>
            <person name="Boldt J."/>
            <person name="Bunk B."/>
            <person name="Haeckl F.J.F.P.J."/>
            <person name="Gunesch A.P."/>
            <person name="Birkelbach J."/>
            <person name="Nuebel U."/>
            <person name="Pietschmann T."/>
            <person name="Bach T."/>
            <person name="Mueller R."/>
        </authorList>
    </citation>
    <scope>NUCLEOTIDE SEQUENCE [LARGE SCALE GENOMIC DNA]</scope>
    <source>
        <strain evidence="7 8">MSr11954</strain>
    </source>
</reference>
<keyword evidence="8" id="KW-1185">Reference proteome</keyword>
<keyword evidence="2 4" id="KW-0479">Metal-binding</keyword>
<feature type="domain" description="Cytochrome c" evidence="6">
    <location>
        <begin position="46"/>
        <end position="135"/>
    </location>
</feature>
<protein>
    <submittedName>
        <fullName evidence="7">Cytochrome c</fullName>
    </submittedName>
</protein>
<evidence type="ECO:0000256" key="1">
    <source>
        <dbReference type="ARBA" id="ARBA00022617"/>
    </source>
</evidence>
<dbReference type="Pfam" id="PF13442">
    <property type="entry name" value="Cytochrome_CBB3"/>
    <property type="match status" value="1"/>
</dbReference>
<gene>
    <name evidence="7" type="ORF">LZC94_39490</name>
</gene>
<dbReference type="RefSeq" id="WP_394823524.1">
    <property type="nucleotide sequence ID" value="NZ_CP089984.1"/>
</dbReference>
<organism evidence="7 8">
    <name type="scientific">Pendulispora albinea</name>
    <dbReference type="NCBI Taxonomy" id="2741071"/>
    <lineage>
        <taxon>Bacteria</taxon>
        <taxon>Pseudomonadati</taxon>
        <taxon>Myxococcota</taxon>
        <taxon>Myxococcia</taxon>
        <taxon>Myxococcales</taxon>
        <taxon>Sorangiineae</taxon>
        <taxon>Pendulisporaceae</taxon>
        <taxon>Pendulispora</taxon>
    </lineage>
</organism>
<name>A0ABZ2LXQ2_9BACT</name>
<dbReference type="Proteomes" id="UP001370348">
    <property type="component" value="Chromosome"/>
</dbReference>
<dbReference type="InterPro" id="IPR036909">
    <property type="entry name" value="Cyt_c-like_dom_sf"/>
</dbReference>
<proteinExistence type="predicted"/>
<keyword evidence="3 4" id="KW-0408">Iron</keyword>
<evidence type="ECO:0000256" key="4">
    <source>
        <dbReference type="PROSITE-ProRule" id="PRU00433"/>
    </source>
</evidence>
<dbReference type="PANTHER" id="PTHR35008">
    <property type="entry name" value="BLL4482 PROTEIN-RELATED"/>
    <property type="match status" value="1"/>
</dbReference>
<evidence type="ECO:0000313" key="7">
    <source>
        <dbReference type="EMBL" id="WXB13905.1"/>
    </source>
</evidence>